<reference evidence="2 3" key="1">
    <citation type="submission" date="2020-08" db="EMBL/GenBank/DDBJ databases">
        <title>Genomic Encyclopedia of Type Strains, Phase IV (KMG-IV): sequencing the most valuable type-strain genomes for metagenomic binning, comparative biology and taxonomic classification.</title>
        <authorList>
            <person name="Goeker M."/>
        </authorList>
    </citation>
    <scope>NUCLEOTIDE SEQUENCE [LARGE SCALE GENOMIC DNA]</scope>
    <source>
        <strain evidence="2 3">DSM 40141</strain>
    </source>
</reference>
<dbReference type="RefSeq" id="WP_260421926.1">
    <property type="nucleotide sequence ID" value="NZ_BNBN01000032.1"/>
</dbReference>
<dbReference type="AlphaFoldDB" id="A0A7X0HMI9"/>
<evidence type="ECO:0000313" key="3">
    <source>
        <dbReference type="Proteomes" id="UP000540423"/>
    </source>
</evidence>
<evidence type="ECO:0000256" key="1">
    <source>
        <dbReference type="SAM" id="MobiDB-lite"/>
    </source>
</evidence>
<dbReference type="EMBL" id="JACHEM010000043">
    <property type="protein sequence ID" value="MBB6440193.1"/>
    <property type="molecule type" value="Genomic_DNA"/>
</dbReference>
<proteinExistence type="predicted"/>
<gene>
    <name evidence="2" type="ORF">HNQ79_006706</name>
</gene>
<comment type="caution">
    <text evidence="2">The sequence shown here is derived from an EMBL/GenBank/DDBJ whole genome shotgun (WGS) entry which is preliminary data.</text>
</comment>
<sequence length="40" mass="4274">MPPSQTGGQPVTKGGLPGGEPRPTDFGAQELRRRERGARQ</sequence>
<name>A0A7X0HMI9_9ACTN</name>
<feature type="region of interest" description="Disordered" evidence="1">
    <location>
        <begin position="1"/>
        <end position="40"/>
    </location>
</feature>
<organism evidence="2 3">
    <name type="scientific">Streptomyces candidus</name>
    <dbReference type="NCBI Taxonomy" id="67283"/>
    <lineage>
        <taxon>Bacteria</taxon>
        <taxon>Bacillati</taxon>
        <taxon>Actinomycetota</taxon>
        <taxon>Actinomycetes</taxon>
        <taxon>Kitasatosporales</taxon>
        <taxon>Streptomycetaceae</taxon>
        <taxon>Streptomyces</taxon>
    </lineage>
</organism>
<accession>A0A7X0HMI9</accession>
<evidence type="ECO:0000313" key="2">
    <source>
        <dbReference type="EMBL" id="MBB6440193.1"/>
    </source>
</evidence>
<protein>
    <submittedName>
        <fullName evidence="2">Uncharacterized protein</fullName>
    </submittedName>
</protein>
<keyword evidence="3" id="KW-1185">Reference proteome</keyword>
<dbReference type="Proteomes" id="UP000540423">
    <property type="component" value="Unassembled WGS sequence"/>
</dbReference>
<feature type="compositionally biased region" description="Basic and acidic residues" evidence="1">
    <location>
        <begin position="30"/>
        <end position="40"/>
    </location>
</feature>